<dbReference type="PANTHER" id="PTHR34599:SF1">
    <property type="entry name" value="PHOSPHATIDIC ACID PHOSPHATASE TYPE 2_HALOPEROXIDASE DOMAIN-CONTAINING PROTEIN"/>
    <property type="match status" value="1"/>
</dbReference>
<dbReference type="CDD" id="cd03398">
    <property type="entry name" value="PAP2_haloperoxidase"/>
    <property type="match status" value="1"/>
</dbReference>
<proteinExistence type="predicted"/>
<dbReference type="EMBL" id="BMGD01000003">
    <property type="protein sequence ID" value="GGB64986.1"/>
    <property type="molecule type" value="Genomic_DNA"/>
</dbReference>
<dbReference type="Gene3D" id="1.20.144.10">
    <property type="entry name" value="Phosphatidic acid phosphatase type 2/haloperoxidase"/>
    <property type="match status" value="1"/>
</dbReference>
<evidence type="ECO:0000259" key="1">
    <source>
        <dbReference type="Pfam" id="PF17897"/>
    </source>
</evidence>
<dbReference type="Pfam" id="PF17897">
    <property type="entry name" value="VCPO_N"/>
    <property type="match status" value="1"/>
</dbReference>
<dbReference type="InterPro" id="IPR052559">
    <property type="entry name" value="V-haloperoxidase"/>
</dbReference>
<dbReference type="InterPro" id="IPR016119">
    <property type="entry name" value="Br/Cl_peroxidase_C"/>
</dbReference>
<reference evidence="3" key="1">
    <citation type="journal article" date="2019" name="Int. J. Syst. Evol. Microbiol.">
        <title>The Global Catalogue of Microorganisms (GCM) 10K type strain sequencing project: providing services to taxonomists for standard genome sequencing and annotation.</title>
        <authorList>
            <consortium name="The Broad Institute Genomics Platform"/>
            <consortium name="The Broad Institute Genome Sequencing Center for Infectious Disease"/>
            <person name="Wu L."/>
            <person name="Ma J."/>
        </authorList>
    </citation>
    <scope>NUCLEOTIDE SEQUENCE [LARGE SCALE GENOMIC DNA]</scope>
    <source>
        <strain evidence="3">CGMCC 1.12851</strain>
    </source>
</reference>
<dbReference type="Proteomes" id="UP000614261">
    <property type="component" value="Unassembled WGS sequence"/>
</dbReference>
<feature type="domain" description="Vanadium chloroperoxidase N-terminal" evidence="1">
    <location>
        <begin position="2"/>
        <end position="95"/>
    </location>
</feature>
<gene>
    <name evidence="2" type="ORF">GCM10010833_20220</name>
</gene>
<dbReference type="PANTHER" id="PTHR34599">
    <property type="entry name" value="PEROXIDASE-RELATED"/>
    <property type="match status" value="1"/>
</dbReference>
<dbReference type="InterPro" id="IPR041067">
    <property type="entry name" value="VCPO_N"/>
</dbReference>
<keyword evidence="3" id="KW-1185">Reference proteome</keyword>
<sequence length="465" mass="50218">MNPVLYWNAILLECSRRDFTRGFNNAQQPGPIRTSRAMAIVHLAIHDAVAFASGNPGAAWLTKKSIAHGVGPAPGGSVGDIIAGAAVVTLKAMYPRYGIYIDDSTGAVNAARFAYGEQVGQAILDARSADGSNIDIVTNQPTDPVYGQHRADPFQPGQNRLGPVWGNVTRFTGAANQPLDPFPGSTLSDYLNNPDYKDDFDEVRDYGAKLRGKRTAEQERIGVYWGYDGAMNLGVPPRLYNQVARRVVEPLALNVPRAAELFAQLNVAMADAGIDAWHWKYVYDLWRPVVGLREEDATRGGDPFWAPLGAPQTNTAGPMTRSPNFPAYPSGHATFGAALFQTLRLALNTAPGPITLKDVLDVETHDSAPIAKETFSFVSDELDGVASDPDGSTRTRVVKTFDNFAEAVWENSVSRIYLGVHWRFDGIPRRDGENVGGVPLGLAIGSEAHDFFNTAPSLGGVVLNP</sequence>
<protein>
    <recommendedName>
        <fullName evidence="1">Vanadium chloroperoxidase N-terminal domain-containing protein</fullName>
    </recommendedName>
</protein>
<evidence type="ECO:0000313" key="3">
    <source>
        <dbReference type="Proteomes" id="UP000614261"/>
    </source>
</evidence>
<name>A0ABQ1JER0_9SPHN</name>
<organism evidence="2 3">
    <name type="scientific">Blastomonas aquatica</name>
    <dbReference type="NCBI Taxonomy" id="1510276"/>
    <lineage>
        <taxon>Bacteria</taxon>
        <taxon>Pseudomonadati</taxon>
        <taxon>Pseudomonadota</taxon>
        <taxon>Alphaproteobacteria</taxon>
        <taxon>Sphingomonadales</taxon>
        <taxon>Sphingomonadaceae</taxon>
        <taxon>Blastomonas</taxon>
    </lineage>
</organism>
<accession>A0ABQ1JER0</accession>
<dbReference type="SUPFAM" id="SSF48317">
    <property type="entry name" value="Acid phosphatase/Vanadium-dependent haloperoxidase"/>
    <property type="match status" value="1"/>
</dbReference>
<dbReference type="InterPro" id="IPR036938">
    <property type="entry name" value="PAP2/HPO_sf"/>
</dbReference>
<evidence type="ECO:0000313" key="2">
    <source>
        <dbReference type="EMBL" id="GGB64986.1"/>
    </source>
</evidence>
<comment type="caution">
    <text evidence="2">The sequence shown here is derived from an EMBL/GenBank/DDBJ whole genome shotgun (WGS) entry which is preliminary data.</text>
</comment>
<dbReference type="Gene3D" id="1.10.606.10">
    <property type="entry name" value="Vanadium-containing Chloroperoxidase, domain 2"/>
    <property type="match status" value="1"/>
</dbReference>
<dbReference type="RefSeq" id="WP_188514283.1">
    <property type="nucleotide sequence ID" value="NZ_BMGD01000003.1"/>
</dbReference>